<name>A0A1X7ARY1_9GAMM</name>
<keyword evidence="1" id="KW-0472">Membrane</keyword>
<dbReference type="RefSeq" id="WP_087113300.1">
    <property type="nucleotide sequence ID" value="NZ_CBCSCN010000020.1"/>
</dbReference>
<evidence type="ECO:0000313" key="3">
    <source>
        <dbReference type="Proteomes" id="UP000196573"/>
    </source>
</evidence>
<dbReference type="OrthoDB" id="9944704at2"/>
<dbReference type="Proteomes" id="UP000196573">
    <property type="component" value="Unassembled WGS sequence"/>
</dbReference>
<feature type="transmembrane region" description="Helical" evidence="1">
    <location>
        <begin position="50"/>
        <end position="71"/>
    </location>
</feature>
<keyword evidence="1" id="KW-0812">Transmembrane</keyword>
<evidence type="ECO:0000313" key="2">
    <source>
        <dbReference type="EMBL" id="SMA50858.1"/>
    </source>
</evidence>
<proteinExistence type="predicted"/>
<reference evidence="2 3" key="1">
    <citation type="submission" date="2017-03" db="EMBL/GenBank/DDBJ databases">
        <authorList>
            <person name="Afonso C.L."/>
            <person name="Miller P.J."/>
            <person name="Scott M.A."/>
            <person name="Spackman E."/>
            <person name="Goraichik I."/>
            <person name="Dimitrov K.M."/>
            <person name="Suarez D.L."/>
            <person name="Swayne D.E."/>
        </authorList>
    </citation>
    <scope>NUCLEOTIDE SEQUENCE [LARGE SCALE GENOMIC DNA]</scope>
    <source>
        <strain evidence="2">SB41UT1</strain>
    </source>
</reference>
<protein>
    <submittedName>
        <fullName evidence="2">Uncharacterized protein</fullName>
    </submittedName>
</protein>
<dbReference type="AlphaFoldDB" id="A0A1X7ARY1"/>
<sequence>MDNQHDQMLDQLLSQHKKDRFRKGFSDRVMNRLSQDEAALHRFNRELQQAFYKVSLPCAAMALLMICINVTSYSPSVWLYGGVVETLLGLHELTADLLLVI</sequence>
<accession>A0A1X7ARY1</accession>
<organism evidence="2 3">
    <name type="scientific">Parendozoicomonas haliclonae</name>
    <dbReference type="NCBI Taxonomy" id="1960125"/>
    <lineage>
        <taxon>Bacteria</taxon>
        <taxon>Pseudomonadati</taxon>
        <taxon>Pseudomonadota</taxon>
        <taxon>Gammaproteobacteria</taxon>
        <taxon>Oceanospirillales</taxon>
        <taxon>Endozoicomonadaceae</taxon>
        <taxon>Parendozoicomonas</taxon>
    </lineage>
</organism>
<gene>
    <name evidence="2" type="ORF">EHSB41UT_04676</name>
</gene>
<keyword evidence="1" id="KW-1133">Transmembrane helix</keyword>
<keyword evidence="3" id="KW-1185">Reference proteome</keyword>
<evidence type="ECO:0000256" key="1">
    <source>
        <dbReference type="SAM" id="Phobius"/>
    </source>
</evidence>
<dbReference type="EMBL" id="FWPT01000018">
    <property type="protein sequence ID" value="SMA50858.1"/>
    <property type="molecule type" value="Genomic_DNA"/>
</dbReference>